<dbReference type="PANTHER" id="PTHR10039">
    <property type="entry name" value="AMELOGENIN"/>
    <property type="match status" value="1"/>
</dbReference>
<reference evidence="3" key="1">
    <citation type="journal article" date="2015" name="Genome Announc.">
        <title>Genome sequence of the AIDS-associated pathogen Penicillium marneffei (ATCC18224) and its near taxonomic relative Talaromyces stipitatus (ATCC10500).</title>
        <authorList>
            <person name="Nierman W.C."/>
            <person name="Fedorova-Abrams N.D."/>
            <person name="Andrianopoulos A."/>
        </authorList>
    </citation>
    <scope>NUCLEOTIDE SEQUENCE [LARGE SCALE GENOMIC DNA]</scope>
    <source>
        <strain evidence="3">ATCC 18224 / CBS 334.59 / QM 7333</strain>
    </source>
</reference>
<keyword evidence="3" id="KW-1185">Reference proteome</keyword>
<proteinExistence type="predicted"/>
<dbReference type="InterPro" id="IPR054471">
    <property type="entry name" value="GPIID_WHD"/>
</dbReference>
<evidence type="ECO:0000313" key="3">
    <source>
        <dbReference type="Proteomes" id="UP000001294"/>
    </source>
</evidence>
<evidence type="ECO:0000313" key="2">
    <source>
        <dbReference type="EMBL" id="EEA25107.1"/>
    </source>
</evidence>
<protein>
    <recommendedName>
        <fullName evidence="1">GPI inositol-deacylase winged helix domain-containing protein</fullName>
    </recommendedName>
</protein>
<dbReference type="Proteomes" id="UP000001294">
    <property type="component" value="Unassembled WGS sequence"/>
</dbReference>
<name>B6Q9K0_TALMQ</name>
<feature type="domain" description="GPI inositol-deacylase winged helix" evidence="1">
    <location>
        <begin position="62"/>
        <end position="143"/>
    </location>
</feature>
<dbReference type="EMBL" id="DS995900">
    <property type="protein sequence ID" value="EEA25107.1"/>
    <property type="molecule type" value="Genomic_DNA"/>
</dbReference>
<dbReference type="HOGENOM" id="CLU_874654_0_0_1"/>
<accession>B6Q9K0</accession>
<dbReference type="Pfam" id="PF22939">
    <property type="entry name" value="WHD_GPIID"/>
    <property type="match status" value="1"/>
</dbReference>
<evidence type="ECO:0000259" key="1">
    <source>
        <dbReference type="Pfam" id="PF22939"/>
    </source>
</evidence>
<dbReference type="VEuPathDB" id="FungiDB:PMAA_062340"/>
<gene>
    <name evidence="2" type="ORF">PMAA_062340</name>
</gene>
<sequence>MSLHVDTQKRLEKELCEMKHPIDDIKRTLKNSLWPDRETIPPLPMNVPEAYEKILNRVSVHEKGKVETILRIIIGARRPLTIGEMAMALGVATTSEAETAIEASLNPDGLAEKIRRLCGLFVFIKDLKIYLIHQTAQEFLISKVDKSPDLTWYLEPSQTELHMTQICVRYLLMNDLISNNGKSVRILLYYCAENWADHFRYVLAPEDEIVHRVWRLYDVGTELFRLWFPIFWKTAMPYHRDRKIKKLHLAVFNGHRDILTLVLMSKTGSIEEVDGWKTNALQWESIAMLSKLLVQEDILILFNNYLRTGPMSTRMERS</sequence>
<dbReference type="PhylomeDB" id="B6Q9K0"/>
<dbReference type="AlphaFoldDB" id="B6Q9K0"/>
<organism evidence="2 3">
    <name type="scientific">Talaromyces marneffei (strain ATCC 18224 / CBS 334.59 / QM 7333)</name>
    <name type="common">Penicillium marneffei</name>
    <dbReference type="NCBI Taxonomy" id="441960"/>
    <lineage>
        <taxon>Eukaryota</taxon>
        <taxon>Fungi</taxon>
        <taxon>Dikarya</taxon>
        <taxon>Ascomycota</taxon>
        <taxon>Pezizomycotina</taxon>
        <taxon>Eurotiomycetes</taxon>
        <taxon>Eurotiomycetidae</taxon>
        <taxon>Eurotiales</taxon>
        <taxon>Trichocomaceae</taxon>
        <taxon>Talaromyces</taxon>
        <taxon>Talaromyces sect. Talaromyces</taxon>
    </lineage>
</organism>
<dbReference type="OrthoDB" id="4772757at2759"/>